<accession>A0A239JBQ7</accession>
<reference evidence="1 2" key="1">
    <citation type="submission" date="2017-06" db="EMBL/GenBank/DDBJ databases">
        <authorList>
            <person name="Kim H.J."/>
            <person name="Triplett B.A."/>
        </authorList>
    </citation>
    <scope>NUCLEOTIDE SEQUENCE [LARGE SCALE GENOMIC DNA]</scope>
    <source>
        <strain evidence="1 2">DS15</strain>
    </source>
</reference>
<dbReference type="EMBL" id="FZPA01000009">
    <property type="protein sequence ID" value="SNT03052.1"/>
    <property type="molecule type" value="Genomic_DNA"/>
</dbReference>
<dbReference type="AlphaFoldDB" id="A0A239JBQ7"/>
<sequence>MEAGFDLDLIALPFDMYEYWKLKTKRLGESE</sequence>
<proteinExistence type="predicted"/>
<organism evidence="1 2">
    <name type="scientific">Sphingopyxis indica</name>
    <dbReference type="NCBI Taxonomy" id="436663"/>
    <lineage>
        <taxon>Bacteria</taxon>
        <taxon>Pseudomonadati</taxon>
        <taxon>Pseudomonadota</taxon>
        <taxon>Alphaproteobacteria</taxon>
        <taxon>Sphingomonadales</taxon>
        <taxon>Sphingomonadaceae</taxon>
        <taxon>Sphingopyxis</taxon>
    </lineage>
</organism>
<evidence type="ECO:0000313" key="1">
    <source>
        <dbReference type="EMBL" id="SNT03052.1"/>
    </source>
</evidence>
<protein>
    <submittedName>
        <fullName evidence="1">Uncharacterized protein</fullName>
    </submittedName>
</protein>
<name>A0A239JBQ7_9SPHN</name>
<gene>
    <name evidence="1" type="ORF">SAMN06295955_109166</name>
</gene>
<dbReference type="Proteomes" id="UP000198339">
    <property type="component" value="Unassembled WGS sequence"/>
</dbReference>
<evidence type="ECO:0000313" key="2">
    <source>
        <dbReference type="Proteomes" id="UP000198339"/>
    </source>
</evidence>
<keyword evidence="2" id="KW-1185">Reference proteome</keyword>